<evidence type="ECO:0000256" key="1">
    <source>
        <dbReference type="ARBA" id="ARBA00001966"/>
    </source>
</evidence>
<keyword evidence="9" id="KW-0238">DNA-binding</keyword>
<keyword evidence="5 15" id="KW-0347">Helicase</keyword>
<dbReference type="GO" id="GO:0043139">
    <property type="term" value="F:5'-3' DNA helicase activity"/>
    <property type="evidence" value="ECO:0007669"/>
    <property type="project" value="UniProtKB-EC"/>
</dbReference>
<protein>
    <recommendedName>
        <fullName evidence="12">DNA 5'-3' helicase</fullName>
        <ecNumber evidence="12">5.6.2.3</ecNumber>
    </recommendedName>
</protein>
<dbReference type="Pfam" id="PF13307">
    <property type="entry name" value="Helicase_C_2"/>
    <property type="match status" value="1"/>
</dbReference>
<dbReference type="InterPro" id="IPR045028">
    <property type="entry name" value="DinG/Rad3-like"/>
</dbReference>
<evidence type="ECO:0000256" key="12">
    <source>
        <dbReference type="ARBA" id="ARBA00044969"/>
    </source>
</evidence>
<keyword evidence="8" id="KW-0411">Iron-sulfur</keyword>
<dbReference type="GO" id="GO:0006139">
    <property type="term" value="P:nucleobase-containing compound metabolic process"/>
    <property type="evidence" value="ECO:0007669"/>
    <property type="project" value="InterPro"/>
</dbReference>
<dbReference type="Pfam" id="PF00270">
    <property type="entry name" value="DEAD"/>
    <property type="match status" value="1"/>
</dbReference>
<evidence type="ECO:0000256" key="6">
    <source>
        <dbReference type="ARBA" id="ARBA00022840"/>
    </source>
</evidence>
<evidence type="ECO:0000313" key="15">
    <source>
        <dbReference type="EMBL" id="TET09291.1"/>
    </source>
</evidence>
<evidence type="ECO:0000256" key="8">
    <source>
        <dbReference type="ARBA" id="ARBA00023014"/>
    </source>
</evidence>
<evidence type="ECO:0000256" key="4">
    <source>
        <dbReference type="ARBA" id="ARBA00022801"/>
    </source>
</evidence>
<evidence type="ECO:0000256" key="10">
    <source>
        <dbReference type="ARBA" id="ARBA00023235"/>
    </source>
</evidence>
<dbReference type="FunFam" id="3.40.50.300:FF:000437">
    <property type="entry name" value="ATP-dependent DNA helicase DinG"/>
    <property type="match status" value="1"/>
</dbReference>
<accession>A0A523RUI0</accession>
<keyword evidence="6" id="KW-0067">ATP-binding</keyword>
<evidence type="ECO:0000259" key="14">
    <source>
        <dbReference type="PROSITE" id="PS51193"/>
    </source>
</evidence>
<dbReference type="InterPro" id="IPR010614">
    <property type="entry name" value="RAD3-like_helicase_DEAD"/>
</dbReference>
<evidence type="ECO:0000256" key="13">
    <source>
        <dbReference type="ARBA" id="ARBA00048954"/>
    </source>
</evidence>
<organism evidence="15 16">
    <name type="scientific">Aerophobetes bacterium</name>
    <dbReference type="NCBI Taxonomy" id="2030807"/>
    <lineage>
        <taxon>Bacteria</taxon>
        <taxon>Candidatus Aerophobota</taxon>
    </lineage>
</organism>
<evidence type="ECO:0000256" key="3">
    <source>
        <dbReference type="ARBA" id="ARBA00022741"/>
    </source>
</evidence>
<dbReference type="Proteomes" id="UP000316360">
    <property type="component" value="Unassembled WGS sequence"/>
</dbReference>
<reference evidence="15 16" key="1">
    <citation type="submission" date="2019-03" db="EMBL/GenBank/DDBJ databases">
        <title>Metabolic potential of uncultured bacteria and archaea associated with petroleum seepage in deep-sea sediments.</title>
        <authorList>
            <person name="Dong X."/>
            <person name="Hubert C."/>
        </authorList>
    </citation>
    <scope>NUCLEOTIDE SEQUENCE [LARGE SCALE GENOMIC DNA]</scope>
    <source>
        <strain evidence="15">E44_bin7</strain>
    </source>
</reference>
<sequence>MQNSIVLNNKLRIKVEDILGKGGVVAKKLDNYEERIQQIQMGKAVEDAIQKEEHLIVEAGTGIGKGLAYLIPLIYWTAEEEKRVLVSTYTKTLQEQLVKRDLPFLKDTLGVDFDFALVVGAENYLCLRRLERARAYELLDTKKEVKELEGIFQAQPYFKAGLKSELIFEPSAKVWGRVCRNADLCMGKECSHQRDCYYTRARKKMRKSQVLVVNHHLFFAHLASEEKVLPSFKGVVFDEAHNLEDVATSFLGMEVSNLEIRFLLNSLFNPRSQKGLIFRIKELKKEERDLLEGSVGEVRAASDLFFSNLRNKLGDDNVKRRIKEKKFVANLLDDPFSRLIFILNLLLDKKEEEDEDEDEEMKLEISSHLSRCLGIKDNLKRIIEQEEEDYVYWAEVSSKRKIARYALHAAPIDIALQLKRRVFDKIKMVVLTSATLATNKNFTFIRERIGLKEGRELLLDSPFDYLNQVLLYLPSEIPDPWREVSHYSSRVVREIKNILKIVKGYTFILFTSFQMLNQIYEEIKEEGDSLKILRQGDMPRYRLLEEFKKDEGSILLGTNTFWQGVDVPGQALQCVIITKLPFAVPNEPVVEAKIEFLKAQNKNPFLHYQLPQAIILLKQGFGRLIRSKKDRGIVAILDPRLKTRHYGKMFLGSLPRCRMTSSLRELGEFMQKAA</sequence>
<dbReference type="GO" id="GO:0046872">
    <property type="term" value="F:metal ion binding"/>
    <property type="evidence" value="ECO:0007669"/>
    <property type="project" value="UniProtKB-KW"/>
</dbReference>
<dbReference type="SUPFAM" id="SSF52540">
    <property type="entry name" value="P-loop containing nucleoside triphosphate hydrolases"/>
    <property type="match status" value="1"/>
</dbReference>
<dbReference type="PROSITE" id="PS51193">
    <property type="entry name" value="HELICASE_ATP_BIND_2"/>
    <property type="match status" value="1"/>
</dbReference>
<dbReference type="InterPro" id="IPR027417">
    <property type="entry name" value="P-loop_NTPase"/>
</dbReference>
<evidence type="ECO:0000256" key="7">
    <source>
        <dbReference type="ARBA" id="ARBA00023004"/>
    </source>
</evidence>
<keyword evidence="2" id="KW-0479">Metal-binding</keyword>
<evidence type="ECO:0000313" key="16">
    <source>
        <dbReference type="Proteomes" id="UP000316360"/>
    </source>
</evidence>
<evidence type="ECO:0000256" key="2">
    <source>
        <dbReference type="ARBA" id="ARBA00022723"/>
    </source>
</evidence>
<keyword evidence="10" id="KW-0413">Isomerase</keyword>
<comment type="catalytic activity">
    <reaction evidence="13">
        <text>ATP + H2O = ADP + phosphate + H(+)</text>
        <dbReference type="Rhea" id="RHEA:13065"/>
        <dbReference type="ChEBI" id="CHEBI:15377"/>
        <dbReference type="ChEBI" id="CHEBI:15378"/>
        <dbReference type="ChEBI" id="CHEBI:30616"/>
        <dbReference type="ChEBI" id="CHEBI:43474"/>
        <dbReference type="ChEBI" id="CHEBI:456216"/>
        <dbReference type="EC" id="5.6.2.3"/>
    </reaction>
</comment>
<dbReference type="InterPro" id="IPR014001">
    <property type="entry name" value="Helicase_ATP-bd"/>
</dbReference>
<dbReference type="AlphaFoldDB" id="A0A523RUI0"/>
<dbReference type="GO" id="GO:0051536">
    <property type="term" value="F:iron-sulfur cluster binding"/>
    <property type="evidence" value="ECO:0007669"/>
    <property type="project" value="UniProtKB-KW"/>
</dbReference>
<dbReference type="Pfam" id="PF06733">
    <property type="entry name" value="DEAD_2"/>
    <property type="match status" value="1"/>
</dbReference>
<feature type="non-terminal residue" evidence="15">
    <location>
        <position position="1"/>
    </location>
</feature>
<comment type="caution">
    <text evidence="15">The sequence shown here is derived from an EMBL/GenBank/DDBJ whole genome shotgun (WGS) entry which is preliminary data.</text>
</comment>
<comment type="cofactor">
    <cofactor evidence="1">
        <name>[4Fe-4S] cluster</name>
        <dbReference type="ChEBI" id="CHEBI:49883"/>
    </cofactor>
</comment>
<gene>
    <name evidence="15" type="ORF">E3J84_05280</name>
</gene>
<dbReference type="SMART" id="SM00491">
    <property type="entry name" value="HELICc2"/>
    <property type="match status" value="1"/>
</dbReference>
<name>A0A523RUI0_UNCAE</name>
<dbReference type="EC" id="5.6.2.3" evidence="12"/>
<evidence type="ECO:0000256" key="9">
    <source>
        <dbReference type="ARBA" id="ARBA00023125"/>
    </source>
</evidence>
<evidence type="ECO:0000256" key="11">
    <source>
        <dbReference type="ARBA" id="ARBA00038058"/>
    </source>
</evidence>
<dbReference type="InterPro" id="IPR011545">
    <property type="entry name" value="DEAD/DEAH_box_helicase_dom"/>
</dbReference>
<evidence type="ECO:0000256" key="5">
    <source>
        <dbReference type="ARBA" id="ARBA00022806"/>
    </source>
</evidence>
<feature type="domain" description="Helicase ATP-binding" evidence="14">
    <location>
        <begin position="24"/>
        <end position="290"/>
    </location>
</feature>
<dbReference type="Gene3D" id="3.40.50.300">
    <property type="entry name" value="P-loop containing nucleotide triphosphate hydrolases"/>
    <property type="match status" value="2"/>
</dbReference>
<keyword evidence="4" id="KW-0378">Hydrolase</keyword>
<proteinExistence type="inferred from homology"/>
<keyword evidence="3" id="KW-0547">Nucleotide-binding</keyword>
<comment type="similarity">
    <text evidence="11">Belongs to the helicase family. DinG subfamily.</text>
</comment>
<dbReference type="EMBL" id="SOKJ01000300">
    <property type="protein sequence ID" value="TET09291.1"/>
    <property type="molecule type" value="Genomic_DNA"/>
</dbReference>
<dbReference type="PANTHER" id="PTHR11472:SF34">
    <property type="entry name" value="REGULATOR OF TELOMERE ELONGATION HELICASE 1"/>
    <property type="match status" value="1"/>
</dbReference>
<keyword evidence="7" id="KW-0408">Iron</keyword>
<dbReference type="InterPro" id="IPR014013">
    <property type="entry name" value="Helic_SF1/SF2_ATP-bd_DinG/Rad3"/>
</dbReference>
<dbReference type="GO" id="GO:0003677">
    <property type="term" value="F:DNA binding"/>
    <property type="evidence" value="ECO:0007669"/>
    <property type="project" value="UniProtKB-KW"/>
</dbReference>
<dbReference type="InterPro" id="IPR006555">
    <property type="entry name" value="ATP-dep_Helicase_C"/>
</dbReference>
<dbReference type="PANTHER" id="PTHR11472">
    <property type="entry name" value="DNA REPAIR DEAD HELICASE RAD3/XP-D SUBFAMILY MEMBER"/>
    <property type="match status" value="1"/>
</dbReference>
<dbReference type="GO" id="GO:0016818">
    <property type="term" value="F:hydrolase activity, acting on acid anhydrides, in phosphorus-containing anhydrides"/>
    <property type="evidence" value="ECO:0007669"/>
    <property type="project" value="InterPro"/>
</dbReference>
<dbReference type="SMART" id="SM00487">
    <property type="entry name" value="DEXDc"/>
    <property type="match status" value="1"/>
</dbReference>
<dbReference type="GO" id="GO:0005524">
    <property type="term" value="F:ATP binding"/>
    <property type="evidence" value="ECO:0007669"/>
    <property type="project" value="UniProtKB-KW"/>
</dbReference>